<gene>
    <name evidence="5" type="ORF">GCM10023091_25720</name>
</gene>
<dbReference type="Pfam" id="PF02894">
    <property type="entry name" value="GFO_IDH_MocA_C"/>
    <property type="match status" value="1"/>
</dbReference>
<dbReference type="SUPFAM" id="SSF51735">
    <property type="entry name" value="NAD(P)-binding Rossmann-fold domains"/>
    <property type="match status" value="1"/>
</dbReference>
<dbReference type="Proteomes" id="UP001501508">
    <property type="component" value="Unassembled WGS sequence"/>
</dbReference>
<sequence>MGKSIETQTNFKNMSDTIVNVGLVGFGLSGRYFHAPFLSTIPGFKIKGVVERNRNDAQAYDPAIENHKSIDSLLNDDAIQVVFICTPNETHFEYAMKALEKGKHIVIEKPFANTEAEAAEIFRLAESKGLVATAYQNRRWDSDFLTVKRLISDDRLGNIFEFESRYDRYRPVPVTNTWKEQGGVGAGNVYNLGPHLIDQALVLFGTPETVTANIKSLRGGSAIDDYFSIVLGYPDKVVTLKSSLLVYHNEPRYLLHGSKGSFFKGGLDVQEETLRKDQLPTGENWGAEPENRWGTLYSDAYTGIVKSEPGNYSPFYRNIRDCVAAGAQPLVKPREVLNTARVIDLAFKSEAEKSVQPF</sequence>
<dbReference type="Gene3D" id="3.30.360.10">
    <property type="entry name" value="Dihydrodipicolinate Reductase, domain 2"/>
    <property type="match status" value="1"/>
</dbReference>
<feature type="domain" description="Gfo/Idh/MocA-like oxidoreductase C-terminal" evidence="4">
    <location>
        <begin position="148"/>
        <end position="354"/>
    </location>
</feature>
<keyword evidence="6" id="KW-1185">Reference proteome</keyword>
<protein>
    <submittedName>
        <fullName evidence="5">Gfo/Idh/MocA family oxidoreductase</fullName>
    </submittedName>
</protein>
<dbReference type="InterPro" id="IPR000683">
    <property type="entry name" value="Gfo/Idh/MocA-like_OxRdtase_N"/>
</dbReference>
<evidence type="ECO:0000313" key="5">
    <source>
        <dbReference type="EMBL" id="GAA4441087.1"/>
    </source>
</evidence>
<accession>A0ABP8M2M4</accession>
<evidence type="ECO:0000259" key="3">
    <source>
        <dbReference type="Pfam" id="PF01408"/>
    </source>
</evidence>
<keyword evidence="2" id="KW-0560">Oxidoreductase</keyword>
<organism evidence="5 6">
    <name type="scientific">Ravibacter arvi</name>
    <dbReference type="NCBI Taxonomy" id="2051041"/>
    <lineage>
        <taxon>Bacteria</taxon>
        <taxon>Pseudomonadati</taxon>
        <taxon>Bacteroidota</taxon>
        <taxon>Cytophagia</taxon>
        <taxon>Cytophagales</taxon>
        <taxon>Spirosomataceae</taxon>
        <taxon>Ravibacter</taxon>
    </lineage>
</organism>
<dbReference type="InterPro" id="IPR004104">
    <property type="entry name" value="Gfo/Idh/MocA-like_OxRdtase_C"/>
</dbReference>
<comment type="caution">
    <text evidence="5">The sequence shown here is derived from an EMBL/GenBank/DDBJ whole genome shotgun (WGS) entry which is preliminary data.</text>
</comment>
<dbReference type="EMBL" id="BAABEY010000025">
    <property type="protein sequence ID" value="GAA4441087.1"/>
    <property type="molecule type" value="Genomic_DNA"/>
</dbReference>
<dbReference type="Gene3D" id="3.40.50.720">
    <property type="entry name" value="NAD(P)-binding Rossmann-like Domain"/>
    <property type="match status" value="1"/>
</dbReference>
<dbReference type="InterPro" id="IPR036291">
    <property type="entry name" value="NAD(P)-bd_dom_sf"/>
</dbReference>
<dbReference type="InterPro" id="IPR051317">
    <property type="entry name" value="Gfo/Idh/MocA_oxidoreduct"/>
</dbReference>
<feature type="domain" description="Gfo/Idh/MocA-like oxidoreductase N-terminal" evidence="3">
    <location>
        <begin position="19"/>
        <end position="133"/>
    </location>
</feature>
<dbReference type="PANTHER" id="PTHR43708:SF5">
    <property type="entry name" value="CONSERVED EXPRESSED OXIDOREDUCTASE (EUROFUNG)-RELATED"/>
    <property type="match status" value="1"/>
</dbReference>
<evidence type="ECO:0000256" key="2">
    <source>
        <dbReference type="ARBA" id="ARBA00023002"/>
    </source>
</evidence>
<dbReference type="PANTHER" id="PTHR43708">
    <property type="entry name" value="CONSERVED EXPRESSED OXIDOREDUCTASE (EUROFUNG)"/>
    <property type="match status" value="1"/>
</dbReference>
<name>A0ABP8M2M4_9BACT</name>
<evidence type="ECO:0000259" key="4">
    <source>
        <dbReference type="Pfam" id="PF02894"/>
    </source>
</evidence>
<evidence type="ECO:0000313" key="6">
    <source>
        <dbReference type="Proteomes" id="UP001501508"/>
    </source>
</evidence>
<evidence type="ECO:0000256" key="1">
    <source>
        <dbReference type="ARBA" id="ARBA00010928"/>
    </source>
</evidence>
<reference evidence="6" key="1">
    <citation type="journal article" date="2019" name="Int. J. Syst. Evol. Microbiol.">
        <title>The Global Catalogue of Microorganisms (GCM) 10K type strain sequencing project: providing services to taxonomists for standard genome sequencing and annotation.</title>
        <authorList>
            <consortium name="The Broad Institute Genomics Platform"/>
            <consortium name="The Broad Institute Genome Sequencing Center for Infectious Disease"/>
            <person name="Wu L."/>
            <person name="Ma J."/>
        </authorList>
    </citation>
    <scope>NUCLEOTIDE SEQUENCE [LARGE SCALE GENOMIC DNA]</scope>
    <source>
        <strain evidence="6">JCM 31920</strain>
    </source>
</reference>
<proteinExistence type="inferred from homology"/>
<dbReference type="Pfam" id="PF01408">
    <property type="entry name" value="GFO_IDH_MocA"/>
    <property type="match status" value="1"/>
</dbReference>
<comment type="similarity">
    <text evidence="1">Belongs to the Gfo/Idh/MocA family.</text>
</comment>